<reference evidence="7" key="1">
    <citation type="journal article" date="2020" name="bioRxiv">
        <title>Comparative genomics of Chlamydomonas.</title>
        <authorList>
            <person name="Craig R.J."/>
            <person name="Hasan A.R."/>
            <person name="Ness R.W."/>
            <person name="Keightley P.D."/>
        </authorList>
    </citation>
    <scope>NUCLEOTIDE SEQUENCE</scope>
    <source>
        <strain evidence="7">CCAP 11/173</strain>
    </source>
</reference>
<dbReference type="GO" id="GO:0005737">
    <property type="term" value="C:cytoplasm"/>
    <property type="evidence" value="ECO:0007669"/>
    <property type="project" value="TreeGrafter"/>
</dbReference>
<feature type="domain" description="Aminotransferase class I/classII large" evidence="6">
    <location>
        <begin position="44"/>
        <end position="397"/>
    </location>
</feature>
<comment type="similarity">
    <text evidence="2">Belongs to the class-I pyridoxal-phosphate-dependent aminotransferase family.</text>
</comment>
<proteinExistence type="inferred from homology"/>
<dbReference type="InterPro" id="IPR015424">
    <property type="entry name" value="PyrdxlP-dep_Trfase"/>
</dbReference>
<keyword evidence="4" id="KW-0808">Transferase</keyword>
<gene>
    <name evidence="7" type="ORF">HYH02_006528</name>
</gene>
<dbReference type="EMBL" id="JAEHOD010000017">
    <property type="protein sequence ID" value="KAG2448641.1"/>
    <property type="molecule type" value="Genomic_DNA"/>
</dbReference>
<evidence type="ECO:0000256" key="4">
    <source>
        <dbReference type="ARBA" id="ARBA00022679"/>
    </source>
</evidence>
<accession>A0A836B5Y9</accession>
<dbReference type="GO" id="GO:0016212">
    <property type="term" value="F:kynurenine-oxoglutarate transaminase activity"/>
    <property type="evidence" value="ECO:0007669"/>
    <property type="project" value="TreeGrafter"/>
</dbReference>
<dbReference type="InterPro" id="IPR004839">
    <property type="entry name" value="Aminotransferase_I/II_large"/>
</dbReference>
<dbReference type="FunFam" id="3.40.640.10:FF:000024">
    <property type="entry name" value="Kynurenine--oxoglutarate transaminase 3"/>
    <property type="match status" value="1"/>
</dbReference>
<keyword evidence="3" id="KW-0032">Aminotransferase</keyword>
<organism evidence="7 8">
    <name type="scientific">Chlamydomonas schloesseri</name>
    <dbReference type="NCBI Taxonomy" id="2026947"/>
    <lineage>
        <taxon>Eukaryota</taxon>
        <taxon>Viridiplantae</taxon>
        <taxon>Chlorophyta</taxon>
        <taxon>core chlorophytes</taxon>
        <taxon>Chlorophyceae</taxon>
        <taxon>CS clade</taxon>
        <taxon>Chlamydomonadales</taxon>
        <taxon>Chlamydomonadaceae</taxon>
        <taxon>Chlamydomonas</taxon>
    </lineage>
</organism>
<dbReference type="GO" id="GO:0030170">
    <property type="term" value="F:pyridoxal phosphate binding"/>
    <property type="evidence" value="ECO:0007669"/>
    <property type="project" value="InterPro"/>
</dbReference>
<dbReference type="AlphaFoldDB" id="A0A836B5Y9"/>
<dbReference type="OrthoDB" id="2414662at2759"/>
<comment type="cofactor">
    <cofactor evidence="1">
        <name>pyridoxal 5'-phosphate</name>
        <dbReference type="ChEBI" id="CHEBI:597326"/>
    </cofactor>
</comment>
<evidence type="ECO:0000259" key="6">
    <source>
        <dbReference type="Pfam" id="PF00155"/>
    </source>
</evidence>
<keyword evidence="8" id="KW-1185">Reference proteome</keyword>
<evidence type="ECO:0000256" key="3">
    <source>
        <dbReference type="ARBA" id="ARBA00022576"/>
    </source>
</evidence>
<dbReference type="CDD" id="cd00609">
    <property type="entry name" value="AAT_like"/>
    <property type="match status" value="1"/>
</dbReference>
<evidence type="ECO:0000256" key="5">
    <source>
        <dbReference type="ARBA" id="ARBA00022898"/>
    </source>
</evidence>
<protein>
    <recommendedName>
        <fullName evidence="6">Aminotransferase class I/classII large domain-containing protein</fullName>
    </recommendedName>
</protein>
<sequence>MAPPPEAGAAAAAQPAKPLNELFSSLPTTIFEVMSKLAMEHSSVNLGQGFPDAEGPEAMKQIASASMYDFHNQYPSLLGVPELRQAVAAHSEREQGIPVDWATETLITVGATEGLASAFLGLINPGDEVIMFDPMYDSYTSMAKRSGAVIVPVRLRLPDFSVPLEELAAAVTPRTKMIMINTPHNPSGKVFTRPELEAIAALCVQHDLIALSDEVYEHLVFGGAAHVSLRSLPGMQERCVRLGSAGKTFSFTAWKVGWMTGPARLLNPIIKAHQFLVFTVPSSLQRAVAHGLDKEAGFYHSLGPSLEAKRRYLEAELTALGFGCLPAHGAYFLVADVSKFQRPGENDADFAKRLTAEGGVTTIPISGFYVGPNPPSHLVRFCYCKDDAKLQAAVERLKAYVGPGGKGAPAVEAAAAAQ</sequence>
<evidence type="ECO:0000256" key="2">
    <source>
        <dbReference type="ARBA" id="ARBA00007441"/>
    </source>
</evidence>
<dbReference type="Gene3D" id="3.90.1150.10">
    <property type="entry name" value="Aspartate Aminotransferase, domain 1"/>
    <property type="match status" value="1"/>
</dbReference>
<name>A0A836B5Y9_9CHLO</name>
<dbReference type="Proteomes" id="UP000613740">
    <property type="component" value="Unassembled WGS sequence"/>
</dbReference>
<evidence type="ECO:0000256" key="1">
    <source>
        <dbReference type="ARBA" id="ARBA00001933"/>
    </source>
</evidence>
<dbReference type="PANTHER" id="PTHR43807:SF20">
    <property type="entry name" value="FI04487P"/>
    <property type="match status" value="1"/>
</dbReference>
<dbReference type="InterPro" id="IPR051326">
    <property type="entry name" value="Kynurenine-oxoglutarate_AT"/>
</dbReference>
<comment type="caution">
    <text evidence="7">The sequence shown here is derived from an EMBL/GenBank/DDBJ whole genome shotgun (WGS) entry which is preliminary data.</text>
</comment>
<dbReference type="Gene3D" id="3.40.640.10">
    <property type="entry name" value="Type I PLP-dependent aspartate aminotransferase-like (Major domain)"/>
    <property type="match status" value="1"/>
</dbReference>
<dbReference type="InterPro" id="IPR015421">
    <property type="entry name" value="PyrdxlP-dep_Trfase_major"/>
</dbReference>
<dbReference type="Pfam" id="PF00155">
    <property type="entry name" value="Aminotran_1_2"/>
    <property type="match status" value="1"/>
</dbReference>
<dbReference type="NCBIfam" id="NF006488">
    <property type="entry name" value="PRK08912.1"/>
    <property type="match status" value="1"/>
</dbReference>
<evidence type="ECO:0000313" key="8">
    <source>
        <dbReference type="Proteomes" id="UP000613740"/>
    </source>
</evidence>
<dbReference type="InterPro" id="IPR015422">
    <property type="entry name" value="PyrdxlP-dep_Trfase_small"/>
</dbReference>
<keyword evidence="5" id="KW-0663">Pyridoxal phosphate</keyword>
<dbReference type="SUPFAM" id="SSF53383">
    <property type="entry name" value="PLP-dependent transferases"/>
    <property type="match status" value="1"/>
</dbReference>
<dbReference type="PANTHER" id="PTHR43807">
    <property type="entry name" value="FI04487P"/>
    <property type="match status" value="1"/>
</dbReference>
<evidence type="ECO:0000313" key="7">
    <source>
        <dbReference type="EMBL" id="KAG2448641.1"/>
    </source>
</evidence>